<protein>
    <submittedName>
        <fullName evidence="1">Uncharacterized protein</fullName>
    </submittedName>
</protein>
<dbReference type="Proteomes" id="UP000031668">
    <property type="component" value="Unassembled WGS sequence"/>
</dbReference>
<comment type="caution">
    <text evidence="1">The sequence shown here is derived from an EMBL/GenBank/DDBJ whole genome shotgun (WGS) entry which is preliminary data.</text>
</comment>
<proteinExistence type="predicted"/>
<keyword evidence="2" id="KW-1185">Reference proteome</keyword>
<name>A0A0C2M6J5_THEKT</name>
<sequence>MYSYSSLAMNCGPKWLKIRRNGQHQPTRVSFAETCHPSWQTGKIGKKRSERMKISQYSPIEDPMVTIQYEARGLDAARMAYRRKEGGRKSSPECQPKTIALKTEKLLHSPINSKSVDIAIGRPGACAGLHVVDVIWIH</sequence>
<reference evidence="1 2" key="1">
    <citation type="journal article" date="2014" name="Genome Biol. Evol.">
        <title>The genome of the myxosporean Thelohanellus kitauei shows adaptations to nutrient acquisition within its fish host.</title>
        <authorList>
            <person name="Yang Y."/>
            <person name="Xiong J."/>
            <person name="Zhou Z."/>
            <person name="Huo F."/>
            <person name="Miao W."/>
            <person name="Ran C."/>
            <person name="Liu Y."/>
            <person name="Zhang J."/>
            <person name="Feng J."/>
            <person name="Wang M."/>
            <person name="Wang M."/>
            <person name="Wang L."/>
            <person name="Yao B."/>
        </authorList>
    </citation>
    <scope>NUCLEOTIDE SEQUENCE [LARGE SCALE GENOMIC DNA]</scope>
    <source>
        <strain evidence="1">Wuqing</strain>
    </source>
</reference>
<gene>
    <name evidence="1" type="ORF">RF11_01032</name>
</gene>
<dbReference type="EMBL" id="JWZT01004917">
    <property type="protein sequence ID" value="KII62630.1"/>
    <property type="molecule type" value="Genomic_DNA"/>
</dbReference>
<evidence type="ECO:0000313" key="1">
    <source>
        <dbReference type="EMBL" id="KII62630.1"/>
    </source>
</evidence>
<evidence type="ECO:0000313" key="2">
    <source>
        <dbReference type="Proteomes" id="UP000031668"/>
    </source>
</evidence>
<dbReference type="AlphaFoldDB" id="A0A0C2M6J5"/>
<organism evidence="1 2">
    <name type="scientific">Thelohanellus kitauei</name>
    <name type="common">Myxosporean</name>
    <dbReference type="NCBI Taxonomy" id="669202"/>
    <lineage>
        <taxon>Eukaryota</taxon>
        <taxon>Metazoa</taxon>
        <taxon>Cnidaria</taxon>
        <taxon>Myxozoa</taxon>
        <taxon>Myxosporea</taxon>
        <taxon>Bivalvulida</taxon>
        <taxon>Platysporina</taxon>
        <taxon>Myxobolidae</taxon>
        <taxon>Thelohanellus</taxon>
    </lineage>
</organism>
<accession>A0A0C2M6J5</accession>